<proteinExistence type="predicted"/>
<feature type="transmembrane region" description="Helical" evidence="1">
    <location>
        <begin position="20"/>
        <end position="38"/>
    </location>
</feature>
<dbReference type="OrthoDB" id="3220769at2759"/>
<name>A0A6G1KY47_9PEZI</name>
<keyword evidence="1" id="KW-1133">Transmembrane helix</keyword>
<dbReference type="AlphaFoldDB" id="A0A6G1KY47"/>
<keyword evidence="3" id="KW-1185">Reference proteome</keyword>
<dbReference type="Proteomes" id="UP000799436">
    <property type="component" value="Unassembled WGS sequence"/>
</dbReference>
<sequence>MAGSTWFWYNITGPYSFRWFTPGAITGFVIFTISLPFLNSIPCQINRHPIRTPRLTLDCGCDAGHRGSHTASSQNAKVPYRHTSWQFHLHEPDRAATYPDRSMANKTRKSAGVLVHTRQYLTIPDVL</sequence>
<reference evidence="2" key="1">
    <citation type="journal article" date="2020" name="Stud. Mycol.">
        <title>101 Dothideomycetes genomes: a test case for predicting lifestyles and emergence of pathogens.</title>
        <authorList>
            <person name="Haridas S."/>
            <person name="Albert R."/>
            <person name="Binder M."/>
            <person name="Bloem J."/>
            <person name="Labutti K."/>
            <person name="Salamov A."/>
            <person name="Andreopoulos B."/>
            <person name="Baker S."/>
            <person name="Barry K."/>
            <person name="Bills G."/>
            <person name="Bluhm B."/>
            <person name="Cannon C."/>
            <person name="Castanera R."/>
            <person name="Culley D."/>
            <person name="Daum C."/>
            <person name="Ezra D."/>
            <person name="Gonzalez J."/>
            <person name="Henrissat B."/>
            <person name="Kuo A."/>
            <person name="Liang C."/>
            <person name="Lipzen A."/>
            <person name="Lutzoni F."/>
            <person name="Magnuson J."/>
            <person name="Mondo S."/>
            <person name="Nolan M."/>
            <person name="Ohm R."/>
            <person name="Pangilinan J."/>
            <person name="Park H.-J."/>
            <person name="Ramirez L."/>
            <person name="Alfaro M."/>
            <person name="Sun H."/>
            <person name="Tritt A."/>
            <person name="Yoshinaga Y."/>
            <person name="Zwiers L.-H."/>
            <person name="Turgeon B."/>
            <person name="Goodwin S."/>
            <person name="Spatafora J."/>
            <person name="Crous P."/>
            <person name="Grigoriev I."/>
        </authorList>
    </citation>
    <scope>NUCLEOTIDE SEQUENCE</scope>
    <source>
        <strain evidence="2">CBS 116005</strain>
    </source>
</reference>
<organism evidence="2 3">
    <name type="scientific">Teratosphaeria nubilosa</name>
    <dbReference type="NCBI Taxonomy" id="161662"/>
    <lineage>
        <taxon>Eukaryota</taxon>
        <taxon>Fungi</taxon>
        <taxon>Dikarya</taxon>
        <taxon>Ascomycota</taxon>
        <taxon>Pezizomycotina</taxon>
        <taxon>Dothideomycetes</taxon>
        <taxon>Dothideomycetidae</taxon>
        <taxon>Mycosphaerellales</taxon>
        <taxon>Teratosphaeriaceae</taxon>
        <taxon>Teratosphaeria</taxon>
    </lineage>
</organism>
<protein>
    <submittedName>
        <fullName evidence="2">Uncharacterized protein</fullName>
    </submittedName>
</protein>
<dbReference type="EMBL" id="ML995888">
    <property type="protein sequence ID" value="KAF2765571.1"/>
    <property type="molecule type" value="Genomic_DNA"/>
</dbReference>
<keyword evidence="1" id="KW-0472">Membrane</keyword>
<evidence type="ECO:0000313" key="2">
    <source>
        <dbReference type="EMBL" id="KAF2765571.1"/>
    </source>
</evidence>
<evidence type="ECO:0000256" key="1">
    <source>
        <dbReference type="SAM" id="Phobius"/>
    </source>
</evidence>
<keyword evidence="1" id="KW-0812">Transmembrane</keyword>
<evidence type="ECO:0000313" key="3">
    <source>
        <dbReference type="Proteomes" id="UP000799436"/>
    </source>
</evidence>
<gene>
    <name evidence="2" type="ORF">EJ03DRAFT_205412</name>
</gene>
<accession>A0A6G1KY47</accession>